<feature type="domain" description="Nucleotidyl transferase" evidence="1">
    <location>
        <begin position="41"/>
        <end position="152"/>
    </location>
</feature>
<dbReference type="OrthoDB" id="424572at2759"/>
<dbReference type="GO" id="GO:0031369">
    <property type="term" value="F:translation initiation factor binding"/>
    <property type="evidence" value="ECO:0007669"/>
    <property type="project" value="TreeGrafter"/>
</dbReference>
<dbReference type="GO" id="GO:0005085">
    <property type="term" value="F:guanyl-nucleotide exchange factor activity"/>
    <property type="evidence" value="ECO:0007669"/>
    <property type="project" value="TreeGrafter"/>
</dbReference>
<dbReference type="AlphaFoldDB" id="T0LCY2"/>
<protein>
    <submittedName>
        <fullName evidence="2">Translation initiation factor eif-2b subunit epsilon</fullName>
    </submittedName>
</protein>
<keyword evidence="2" id="KW-0648">Protein biosynthesis</keyword>
<proteinExistence type="predicted"/>
<dbReference type="GO" id="GO:0003743">
    <property type="term" value="F:translation initiation factor activity"/>
    <property type="evidence" value="ECO:0007669"/>
    <property type="project" value="UniProtKB-KW"/>
</dbReference>
<keyword evidence="2" id="KW-0396">Initiation factor</keyword>
<dbReference type="GO" id="GO:0005851">
    <property type="term" value="C:eukaryotic translation initiation factor 2B complex"/>
    <property type="evidence" value="ECO:0007669"/>
    <property type="project" value="TreeGrafter"/>
</dbReference>
<dbReference type="EMBL" id="KE646967">
    <property type="protein sequence ID" value="EQB62163.1"/>
    <property type="molecule type" value="Genomic_DNA"/>
</dbReference>
<reference evidence="2 3" key="1">
    <citation type="journal article" date="2013" name="BMC Genomics">
        <title>Genome sequencing and comparative genomics of honey bee microsporidia, Nosema apis reveal novel insights into host-parasite interactions.</title>
        <authorList>
            <person name="Chen Yp."/>
            <person name="Pettis J.S."/>
            <person name="Zhao Y."/>
            <person name="Liu X."/>
            <person name="Tallon L.J."/>
            <person name="Sadzewicz L.D."/>
            <person name="Li R."/>
            <person name="Zheng H."/>
            <person name="Huang S."/>
            <person name="Zhang X."/>
            <person name="Hamilton M.C."/>
            <person name="Pernal S.F."/>
            <person name="Melathopoulos A.P."/>
            <person name="Yan X."/>
            <person name="Evans J.D."/>
        </authorList>
    </citation>
    <scope>NUCLEOTIDE SEQUENCE [LARGE SCALE GENOMIC DNA]</scope>
    <source>
        <strain evidence="2 3">BRL 01</strain>
    </source>
</reference>
<evidence type="ECO:0000313" key="2">
    <source>
        <dbReference type="EMBL" id="EQB62163.1"/>
    </source>
</evidence>
<organism evidence="2 3">
    <name type="scientific">Vairimorpha apis BRL 01</name>
    <dbReference type="NCBI Taxonomy" id="1037528"/>
    <lineage>
        <taxon>Eukaryota</taxon>
        <taxon>Fungi</taxon>
        <taxon>Fungi incertae sedis</taxon>
        <taxon>Microsporidia</taxon>
        <taxon>Nosematidae</taxon>
        <taxon>Vairimorpha</taxon>
    </lineage>
</organism>
<dbReference type="SUPFAM" id="SSF53448">
    <property type="entry name" value="Nucleotide-diphospho-sugar transferases"/>
    <property type="match status" value="1"/>
</dbReference>
<dbReference type="PANTHER" id="PTHR45887">
    <property type="entry name" value="TRANSLATION INITIATION FACTOR EIF-2B SUBUNIT EPSILON"/>
    <property type="match status" value="1"/>
</dbReference>
<sequence>MVQQLKSFIRTYKKIVLLSCDYYDTKHFPNEMIEAKGNLALFPVANIPLIDYIVHSLISQSFNNIILCGTSIKNIFEHVKNKFGLLVNVICQENESNLGDFLRFFNDVNYDLNDMLILYANHFTNFNLNMLYDEHINKGYLATYFIHKNTSNSHIKHFYGTKNDEIVFYERVVNDKINFTNLKEKIKQHRTIEFNYKGSSPNIAVISSKVFQLFTNNFDFYSLGDLLESILAFNPFNLKIGFIDCSKVMVPSLKNVYNKEIITLYDYYVFNEDSAKYSFFNNTIYEFDEIKSDYNLNSHENGEIIENTILGLNNKLEFDFYIKDSFVGNRCILNGNINRCIIWDDVHINEDLNEKVVINNNLNIDVYHLEIELEVEEVVEQRGNFFDNIIDYLSECERKMDIKANIDNIITQVNLIKISWNASIADFIEAFVIFLVTIVNEDDMEESTINASLFFPLLEGNVKGVEEQETLLALLYKLLNDRDYEFKKQVLFRYGFLLIEDGIITKNILKKYKKMLKLGVF</sequence>
<gene>
    <name evidence="2" type="ORF">NAPIS_ORF00265</name>
</gene>
<dbReference type="InterPro" id="IPR005835">
    <property type="entry name" value="NTP_transferase_dom"/>
</dbReference>
<dbReference type="HOGENOM" id="CLU_036210_0_0_1"/>
<evidence type="ECO:0000313" key="3">
    <source>
        <dbReference type="Proteomes" id="UP000053780"/>
    </source>
</evidence>
<dbReference type="InterPro" id="IPR029044">
    <property type="entry name" value="Nucleotide-diphossugar_trans"/>
</dbReference>
<dbReference type="InterPro" id="IPR051956">
    <property type="entry name" value="eIF2B_epsilon"/>
</dbReference>
<dbReference type="VEuPathDB" id="MicrosporidiaDB:NAPIS_ORF00265"/>
<evidence type="ECO:0000259" key="1">
    <source>
        <dbReference type="Pfam" id="PF00483"/>
    </source>
</evidence>
<dbReference type="Pfam" id="PF00483">
    <property type="entry name" value="NTP_transferase"/>
    <property type="match status" value="1"/>
</dbReference>
<dbReference type="Gene3D" id="3.90.550.10">
    <property type="entry name" value="Spore Coat Polysaccharide Biosynthesis Protein SpsA, Chain A"/>
    <property type="match status" value="1"/>
</dbReference>
<accession>T0LCY2</accession>
<keyword evidence="3" id="KW-1185">Reference proteome</keyword>
<dbReference type="PANTHER" id="PTHR45887:SF1">
    <property type="entry name" value="TRANSLATION INITIATION FACTOR EIF-2B SUBUNIT EPSILON"/>
    <property type="match status" value="1"/>
</dbReference>
<dbReference type="Proteomes" id="UP000053780">
    <property type="component" value="Unassembled WGS sequence"/>
</dbReference>
<name>T0LCY2_9MICR</name>